<evidence type="ECO:0000256" key="2">
    <source>
        <dbReference type="SAM" id="Phobius"/>
    </source>
</evidence>
<dbReference type="InterPro" id="IPR043154">
    <property type="entry name" value="Sec-1-like_dom1"/>
</dbReference>
<keyword evidence="2" id="KW-1133">Transmembrane helix</keyword>
<keyword evidence="2" id="KW-0812">Transmembrane</keyword>
<dbReference type="EMBL" id="KV454289">
    <property type="protein sequence ID" value="ODQ76748.1"/>
    <property type="molecule type" value="Genomic_DNA"/>
</dbReference>
<dbReference type="Gene3D" id="1.25.40.850">
    <property type="match status" value="1"/>
</dbReference>
<comment type="similarity">
    <text evidence="1">Belongs to the STXBP/unc-18/SEC1 family.</text>
</comment>
<dbReference type="InterPro" id="IPR036045">
    <property type="entry name" value="Sec1-like_sf"/>
</dbReference>
<keyword evidence="2" id="KW-0472">Membrane</keyword>
<evidence type="ECO:0000256" key="1">
    <source>
        <dbReference type="ARBA" id="ARBA00009884"/>
    </source>
</evidence>
<dbReference type="Gene3D" id="3.40.50.2060">
    <property type="match status" value="1"/>
</dbReference>
<dbReference type="Gene3D" id="3.40.50.1910">
    <property type="match status" value="1"/>
</dbReference>
<proteinExistence type="inferred from homology"/>
<keyword evidence="4" id="KW-1185">Reference proteome</keyword>
<protein>
    <recommendedName>
        <fullName evidence="5">Sec1-like protein</fullName>
    </recommendedName>
</protein>
<sequence>MTTILTTINPKALKVDALASFLQLLESVRGKKSLILDRTLSAPLSHIARFSVLQEHGVDNIFWLDDGPQKDTVQRNIVYLIRGDIKNARIVCDQVKRIIQTSDVDHDFNVFLYPRRMLSVEKIFEEEGVLGDVTISEWNLGFIPLEEDVFSIELPNSGFKDMYLYGLPTTVSFAALSLNALQKQYGVYPRIIGKGNNAKKLCDLLLRMRQESQASSEQAEWAKGDTTAFEQLVIIERSTDMVTPLMTQLTYEGLIDEVFGISNSQAEIPSAIYTAANPKLPPNASSSSSVISSAPITDRKTRKIVLDSNDGLFATLRDLNFAVVGTTLNKAARKLNEEYEGRHQAKTVSQIKEFVGKLGGLQAEHQSLRLHTNLAEEIMNRTQTEFFNRALEVQQNLVASGLDTSTLNQTIEELIARGVAIDAVLRLLAVECLTSGGMKEKDLAQFKRLILNEYGYEHILTLSILQKLDLIYARGKGYSQFQFTNLRKTLRLIVDDVNEQAPDDIAYVYSGYAPLSIRLVQMVIQKRALGTRISSLGSGWRGAEDILRNINGEHFDELQKGEERALRARAMLNAKKEKKTVVVFFLGGVTFTEIAALRFIAKQETERRNILILTTGIIDGKEIIKTAMDQVPSVGQMDV</sequence>
<dbReference type="PIRSF" id="PIRSF005715">
    <property type="entry name" value="VPS45_Sec1"/>
    <property type="match status" value="1"/>
</dbReference>
<dbReference type="InterPro" id="IPR001619">
    <property type="entry name" value="Sec1-like"/>
</dbReference>
<dbReference type="InterPro" id="IPR043127">
    <property type="entry name" value="Sec-1-like_dom3a"/>
</dbReference>
<dbReference type="GO" id="GO:0016192">
    <property type="term" value="P:vesicle-mediated transport"/>
    <property type="evidence" value="ECO:0007669"/>
    <property type="project" value="InterPro"/>
</dbReference>
<dbReference type="OrthoDB" id="10262287at2759"/>
<dbReference type="PANTHER" id="PTHR11679">
    <property type="entry name" value="VESICLE PROTEIN SORTING-ASSOCIATED"/>
    <property type="match status" value="1"/>
</dbReference>
<dbReference type="AlphaFoldDB" id="A0A1E3QGL9"/>
<reference evidence="3 4" key="1">
    <citation type="journal article" date="2016" name="Proc. Natl. Acad. Sci. U.S.A.">
        <title>Comparative genomics of biotechnologically important yeasts.</title>
        <authorList>
            <person name="Riley R."/>
            <person name="Haridas S."/>
            <person name="Wolfe K.H."/>
            <person name="Lopes M.R."/>
            <person name="Hittinger C.T."/>
            <person name="Goeker M."/>
            <person name="Salamov A.A."/>
            <person name="Wisecaver J.H."/>
            <person name="Long T.M."/>
            <person name="Calvey C.H."/>
            <person name="Aerts A.L."/>
            <person name="Barry K.W."/>
            <person name="Choi C."/>
            <person name="Clum A."/>
            <person name="Coughlan A.Y."/>
            <person name="Deshpande S."/>
            <person name="Douglass A.P."/>
            <person name="Hanson S.J."/>
            <person name="Klenk H.-P."/>
            <person name="LaButti K.M."/>
            <person name="Lapidus A."/>
            <person name="Lindquist E.A."/>
            <person name="Lipzen A.M."/>
            <person name="Meier-Kolthoff J.P."/>
            <person name="Ohm R.A."/>
            <person name="Otillar R.P."/>
            <person name="Pangilinan J.L."/>
            <person name="Peng Y."/>
            <person name="Rokas A."/>
            <person name="Rosa C.A."/>
            <person name="Scheuner C."/>
            <person name="Sibirny A.A."/>
            <person name="Slot J.C."/>
            <person name="Stielow J.B."/>
            <person name="Sun H."/>
            <person name="Kurtzman C.P."/>
            <person name="Blackwell M."/>
            <person name="Grigoriev I.V."/>
            <person name="Jeffries T.W."/>
        </authorList>
    </citation>
    <scope>NUCLEOTIDE SEQUENCE [LARGE SCALE GENOMIC DNA]</scope>
    <source>
        <strain evidence="3 4">NRRL Y-11557</strain>
    </source>
</reference>
<evidence type="ECO:0008006" key="5">
    <source>
        <dbReference type="Google" id="ProtNLM"/>
    </source>
</evidence>
<dbReference type="STRING" id="675824.A0A1E3QGL9"/>
<name>A0A1E3QGL9_LIPST</name>
<dbReference type="Pfam" id="PF00995">
    <property type="entry name" value="Sec1"/>
    <property type="match status" value="1"/>
</dbReference>
<evidence type="ECO:0000313" key="4">
    <source>
        <dbReference type="Proteomes" id="UP000094385"/>
    </source>
</evidence>
<evidence type="ECO:0000313" key="3">
    <source>
        <dbReference type="EMBL" id="ODQ76748.1"/>
    </source>
</evidence>
<dbReference type="InterPro" id="IPR043155">
    <property type="entry name" value="VPS33_dom3b"/>
</dbReference>
<accession>A0A1E3QGL9</accession>
<feature type="transmembrane region" description="Helical" evidence="2">
    <location>
        <begin position="581"/>
        <end position="601"/>
    </location>
</feature>
<dbReference type="SUPFAM" id="SSF56815">
    <property type="entry name" value="Sec1/munc18-like (SM) proteins"/>
    <property type="match status" value="1"/>
</dbReference>
<organism evidence="3 4">
    <name type="scientific">Lipomyces starkeyi NRRL Y-11557</name>
    <dbReference type="NCBI Taxonomy" id="675824"/>
    <lineage>
        <taxon>Eukaryota</taxon>
        <taxon>Fungi</taxon>
        <taxon>Dikarya</taxon>
        <taxon>Ascomycota</taxon>
        <taxon>Saccharomycotina</taxon>
        <taxon>Lipomycetes</taxon>
        <taxon>Lipomycetales</taxon>
        <taxon>Lipomycetaceae</taxon>
        <taxon>Lipomyces</taxon>
    </lineage>
</organism>
<dbReference type="Proteomes" id="UP000094385">
    <property type="component" value="Unassembled WGS sequence"/>
</dbReference>
<gene>
    <name evidence="3" type="ORF">LIPSTDRAFT_652</name>
</gene>
<dbReference type="InterPro" id="IPR027482">
    <property type="entry name" value="Sec1-like_dom2"/>
</dbReference>
<dbReference type="Gene3D" id="3.90.830.10">
    <property type="entry name" value="Syntaxin Binding Protein 1, Chain A, domain 2"/>
    <property type="match status" value="1"/>
</dbReference>